<evidence type="ECO:0000313" key="2">
    <source>
        <dbReference type="Proteomes" id="UP000187404"/>
    </source>
</evidence>
<reference evidence="1 2" key="1">
    <citation type="journal article" date="2016" name="Appl. Environ. Microbiol.">
        <title>Function and Phylogeny of Bacterial Butyryl Coenzyme A:Acetate Transferases and Their Diversity in the Proximal Colon of Swine.</title>
        <authorList>
            <person name="Trachsel J."/>
            <person name="Bayles D.O."/>
            <person name="Looft T."/>
            <person name="Levine U.Y."/>
            <person name="Allen H.K."/>
        </authorList>
    </citation>
    <scope>NUCLEOTIDE SEQUENCE [LARGE SCALE GENOMIC DNA]</scope>
    <source>
        <strain evidence="1 2">68-3-10</strain>
    </source>
</reference>
<comment type="caution">
    <text evidence="1">The sequence shown here is derived from an EMBL/GenBank/DDBJ whole genome shotgun (WGS) entry which is preliminary data.</text>
</comment>
<accession>A0A1Q9JKX9</accession>
<dbReference type="STRING" id="1261640.BHK98_12455"/>
<keyword evidence="2" id="KW-1185">Reference proteome</keyword>
<evidence type="ECO:0000313" key="1">
    <source>
        <dbReference type="EMBL" id="OLR56804.1"/>
    </source>
</evidence>
<sequence>MFFSVKRRSQWFLPCGNAAETADCRAVESAGILISQNHYTTASRKLRKDSFVPCEKRITIREDAGRTIQQKDRKKTCEKRRPRRCAPCFVAE</sequence>
<gene>
    <name evidence="1" type="ORF">BHK98_12455</name>
</gene>
<dbReference type="Proteomes" id="UP000187404">
    <property type="component" value="Unassembled WGS sequence"/>
</dbReference>
<name>A0A1Q9JKX9_9FIRM</name>
<dbReference type="EMBL" id="MJIE01000001">
    <property type="protein sequence ID" value="OLR56804.1"/>
    <property type="molecule type" value="Genomic_DNA"/>
</dbReference>
<proteinExistence type="predicted"/>
<organism evidence="1 2">
    <name type="scientific">Hornefia porci</name>
    <dbReference type="NCBI Taxonomy" id="2652292"/>
    <lineage>
        <taxon>Bacteria</taxon>
        <taxon>Bacillati</taxon>
        <taxon>Bacillota</taxon>
        <taxon>Clostridia</taxon>
        <taxon>Peptostreptococcales</taxon>
        <taxon>Anaerovoracaceae</taxon>
        <taxon>Hornefia</taxon>
    </lineage>
</organism>
<protein>
    <submittedName>
        <fullName evidence="1">Uncharacterized protein</fullName>
    </submittedName>
</protein>
<dbReference type="AlphaFoldDB" id="A0A1Q9JKX9"/>